<proteinExistence type="predicted"/>
<organism evidence="1 2">
    <name type="scientific">Streptomyces abikoensis</name>
    <dbReference type="NCBI Taxonomy" id="97398"/>
    <lineage>
        <taxon>Bacteria</taxon>
        <taxon>Bacillati</taxon>
        <taxon>Actinomycetota</taxon>
        <taxon>Actinomycetes</taxon>
        <taxon>Kitasatosporales</taxon>
        <taxon>Streptomycetaceae</taxon>
        <taxon>Streptomyces</taxon>
    </lineage>
</organism>
<evidence type="ECO:0000313" key="1">
    <source>
        <dbReference type="EMBL" id="MFI0914190.1"/>
    </source>
</evidence>
<comment type="caution">
    <text evidence="1">The sequence shown here is derived from an EMBL/GenBank/DDBJ whole genome shotgun (WGS) entry which is preliminary data.</text>
</comment>
<dbReference type="Proteomes" id="UP001611162">
    <property type="component" value="Unassembled WGS sequence"/>
</dbReference>
<name>A0ABW7T9J4_9ACTN</name>
<dbReference type="EMBL" id="JBIRRB010000011">
    <property type="protein sequence ID" value="MFI0914190.1"/>
    <property type="molecule type" value="Genomic_DNA"/>
</dbReference>
<protein>
    <submittedName>
        <fullName evidence="1">Uncharacterized protein</fullName>
    </submittedName>
</protein>
<keyword evidence="2" id="KW-1185">Reference proteome</keyword>
<sequence length="144" mass="15539">MILQSCRRHPAAAPFLAECSGCKQELHNLRYGSPKPTPPDRVTEPTAVEVLAETADTIATHDNHNALANSAYIRFRISATARHFHGVVRLMDAHAQDTLIKAARAAAEKDTATAVAALGDVTGFTNREVVDRMYLAAGFTLDPS</sequence>
<reference evidence="1 2" key="1">
    <citation type="submission" date="2024-10" db="EMBL/GenBank/DDBJ databases">
        <title>The Natural Products Discovery Center: Release of the First 8490 Sequenced Strains for Exploring Actinobacteria Biosynthetic Diversity.</title>
        <authorList>
            <person name="Kalkreuter E."/>
            <person name="Kautsar S.A."/>
            <person name="Yang D."/>
            <person name="Bader C.D."/>
            <person name="Teijaro C.N."/>
            <person name="Fluegel L."/>
            <person name="Davis C.M."/>
            <person name="Simpson J.R."/>
            <person name="Lauterbach L."/>
            <person name="Steele A.D."/>
            <person name="Gui C."/>
            <person name="Meng S."/>
            <person name="Li G."/>
            <person name="Viehrig K."/>
            <person name="Ye F."/>
            <person name="Su P."/>
            <person name="Kiefer A.F."/>
            <person name="Nichols A."/>
            <person name="Cepeda A.J."/>
            <person name="Yan W."/>
            <person name="Fan B."/>
            <person name="Jiang Y."/>
            <person name="Adhikari A."/>
            <person name="Zheng C.-J."/>
            <person name="Schuster L."/>
            <person name="Cowan T.M."/>
            <person name="Smanski M.J."/>
            <person name="Chevrette M.G."/>
            <person name="De Carvalho L.P.S."/>
            <person name="Shen B."/>
        </authorList>
    </citation>
    <scope>NUCLEOTIDE SEQUENCE [LARGE SCALE GENOMIC DNA]</scope>
    <source>
        <strain evidence="1 2">NPDC020979</strain>
    </source>
</reference>
<dbReference type="RefSeq" id="WP_397614206.1">
    <property type="nucleotide sequence ID" value="NZ_JBIRRB010000011.1"/>
</dbReference>
<evidence type="ECO:0000313" key="2">
    <source>
        <dbReference type="Proteomes" id="UP001611162"/>
    </source>
</evidence>
<gene>
    <name evidence="1" type="ORF">ACH4TF_27610</name>
</gene>
<accession>A0ABW7T9J4</accession>